<protein>
    <submittedName>
        <fullName evidence="1">Uncharacterized protein</fullName>
    </submittedName>
</protein>
<proteinExistence type="predicted"/>
<gene>
    <name evidence="1" type="ORF">ERS075579_01894</name>
</gene>
<sequence>MRELINRVPVRNESLVYIGISHWEYQCCGRTPEIGQSVDWQICAYPAESGYLLASAAAVDWDEGREIIRFPYGCAGWDPALGDPAHRLVTLWATWHEGQNWPRLLGVVEELYDVSAVSYRDESDCIRCRPSSFQYRSVELATRWPEESSRGEPGRRVITGCVVGLRVMSVVEPADADIQARQEERDRARRTLDLFGPPGVFGAVIPSRGDRVTVDLADPRLSVNDTRGYAGVVTGIAGQVSRAVHSPDGFYTGLLDINPEAPPPDELFIQLLCDRKPE</sequence>
<dbReference type="Proteomes" id="UP000045782">
    <property type="component" value="Unassembled WGS sequence"/>
</dbReference>
<dbReference type="AlphaFoldDB" id="A0A0U0ZM49"/>
<dbReference type="RefSeq" id="WP_016893379.1">
    <property type="nucleotide sequence ID" value="NZ_CSWP01000003.1"/>
</dbReference>
<dbReference type="EMBL" id="CSWP01000003">
    <property type="protein sequence ID" value="CPV47518.1"/>
    <property type="molecule type" value="Genomic_DNA"/>
</dbReference>
<accession>A0A0U0ZM49</accession>
<dbReference type="InterPro" id="IPR046485">
    <property type="entry name" value="DUF6578"/>
</dbReference>
<organism evidence="1 2">
    <name type="scientific">Mycobacteroides abscessus</name>
    <dbReference type="NCBI Taxonomy" id="36809"/>
    <lineage>
        <taxon>Bacteria</taxon>
        <taxon>Bacillati</taxon>
        <taxon>Actinomycetota</taxon>
        <taxon>Actinomycetes</taxon>
        <taxon>Mycobacteriales</taxon>
        <taxon>Mycobacteriaceae</taxon>
        <taxon>Mycobacteroides</taxon>
    </lineage>
</organism>
<reference evidence="1 2" key="1">
    <citation type="submission" date="2015-03" db="EMBL/GenBank/DDBJ databases">
        <authorList>
            <person name="Murphy D."/>
        </authorList>
    </citation>
    <scope>NUCLEOTIDE SEQUENCE [LARGE SCALE GENOMIC DNA]</scope>
    <source>
        <strain evidence="1 2">PAP088</strain>
    </source>
</reference>
<dbReference type="Pfam" id="PF20218">
    <property type="entry name" value="DUF6578"/>
    <property type="match status" value="1"/>
</dbReference>
<evidence type="ECO:0000313" key="2">
    <source>
        <dbReference type="Proteomes" id="UP000045782"/>
    </source>
</evidence>
<name>A0A0U0ZM49_9MYCO</name>
<evidence type="ECO:0000313" key="1">
    <source>
        <dbReference type="EMBL" id="CPV47518.1"/>
    </source>
</evidence>